<evidence type="ECO:0000256" key="11">
    <source>
        <dbReference type="SAM" id="MobiDB-lite"/>
    </source>
</evidence>
<dbReference type="Gene3D" id="1.10.720.30">
    <property type="entry name" value="SAP domain"/>
    <property type="match status" value="1"/>
</dbReference>
<proteinExistence type="inferred from homology"/>
<dbReference type="PANTHER" id="PTHR10782">
    <property type="entry name" value="ZINC FINGER MIZ DOMAIN-CONTAINING PROTEIN"/>
    <property type="match status" value="1"/>
</dbReference>
<evidence type="ECO:0000256" key="10">
    <source>
        <dbReference type="PROSITE-ProRule" id="PRU00452"/>
    </source>
</evidence>
<evidence type="ECO:0000256" key="3">
    <source>
        <dbReference type="ARBA" id="ARBA00005383"/>
    </source>
</evidence>
<organism evidence="14 15">
    <name type="scientific">Perkinsus olseni</name>
    <name type="common">Perkinsus atlanticus</name>
    <dbReference type="NCBI Taxonomy" id="32597"/>
    <lineage>
        <taxon>Eukaryota</taxon>
        <taxon>Sar</taxon>
        <taxon>Alveolata</taxon>
        <taxon>Perkinsozoa</taxon>
        <taxon>Perkinsea</taxon>
        <taxon>Perkinsida</taxon>
        <taxon>Perkinsidae</taxon>
        <taxon>Perkinsus</taxon>
    </lineage>
</organism>
<reference evidence="14 15" key="1">
    <citation type="submission" date="2020-04" db="EMBL/GenBank/DDBJ databases">
        <title>Perkinsus olseni comparative genomics.</title>
        <authorList>
            <person name="Bogema D.R."/>
        </authorList>
    </citation>
    <scope>NUCLEOTIDE SEQUENCE [LARGE SCALE GENOMIC DNA]</scope>
    <source>
        <strain evidence="14">00978-12</strain>
    </source>
</reference>
<dbReference type="InterPro" id="IPR004181">
    <property type="entry name" value="Znf_MIZ"/>
</dbReference>
<dbReference type="GO" id="GO:0061665">
    <property type="term" value="F:SUMO ligase activity"/>
    <property type="evidence" value="ECO:0007669"/>
    <property type="project" value="TreeGrafter"/>
</dbReference>
<evidence type="ECO:0000256" key="8">
    <source>
        <dbReference type="ARBA" id="ARBA00022833"/>
    </source>
</evidence>
<feature type="region of interest" description="Disordered" evidence="11">
    <location>
        <begin position="449"/>
        <end position="475"/>
    </location>
</feature>
<comment type="similarity">
    <text evidence="3">Belongs to the PIAS family.</text>
</comment>
<dbReference type="InterPro" id="IPR036361">
    <property type="entry name" value="SAP_dom_sf"/>
</dbReference>
<evidence type="ECO:0000256" key="5">
    <source>
        <dbReference type="ARBA" id="ARBA00022723"/>
    </source>
</evidence>
<dbReference type="Proteomes" id="UP000541610">
    <property type="component" value="Unassembled WGS sequence"/>
</dbReference>
<dbReference type="PROSITE" id="PS51044">
    <property type="entry name" value="ZF_SP_RING"/>
    <property type="match status" value="1"/>
</dbReference>
<dbReference type="Pfam" id="PF02037">
    <property type="entry name" value="SAP"/>
    <property type="match status" value="1"/>
</dbReference>
<keyword evidence="5" id="KW-0479">Metal-binding</keyword>
<dbReference type="PANTHER" id="PTHR10782:SF4">
    <property type="entry name" value="TONALLI, ISOFORM E"/>
    <property type="match status" value="1"/>
</dbReference>
<evidence type="ECO:0000256" key="6">
    <source>
        <dbReference type="ARBA" id="ARBA00022771"/>
    </source>
</evidence>
<dbReference type="InterPro" id="IPR003034">
    <property type="entry name" value="SAP_dom"/>
</dbReference>
<dbReference type="EMBL" id="JABANP010000179">
    <property type="protein sequence ID" value="KAF4687626.1"/>
    <property type="molecule type" value="Genomic_DNA"/>
</dbReference>
<feature type="domain" description="SAP" evidence="12">
    <location>
        <begin position="16"/>
        <end position="50"/>
    </location>
</feature>
<dbReference type="SUPFAM" id="SSF68906">
    <property type="entry name" value="SAP domain"/>
    <property type="match status" value="1"/>
</dbReference>
<keyword evidence="8" id="KW-0862">Zinc</keyword>
<evidence type="ECO:0000259" key="12">
    <source>
        <dbReference type="PROSITE" id="PS50800"/>
    </source>
</evidence>
<evidence type="ECO:0000313" key="15">
    <source>
        <dbReference type="Proteomes" id="UP000541610"/>
    </source>
</evidence>
<name>A0A7J6NVN2_PEROL</name>
<keyword evidence="7" id="KW-0833">Ubl conjugation pathway</keyword>
<dbReference type="OrthoDB" id="28127at2759"/>
<evidence type="ECO:0000256" key="7">
    <source>
        <dbReference type="ARBA" id="ARBA00022786"/>
    </source>
</evidence>
<dbReference type="GO" id="GO:0008270">
    <property type="term" value="F:zinc ion binding"/>
    <property type="evidence" value="ECO:0007669"/>
    <property type="project" value="UniProtKB-KW"/>
</dbReference>
<gene>
    <name evidence="14" type="ORF">FOZ60_003647</name>
</gene>
<dbReference type="UniPathway" id="UPA00886"/>
<feature type="domain" description="SP-RING-type" evidence="13">
    <location>
        <begin position="310"/>
        <end position="408"/>
    </location>
</feature>
<keyword evidence="9" id="KW-0539">Nucleus</keyword>
<comment type="pathway">
    <text evidence="2">Protein modification; protein sumoylation.</text>
</comment>
<dbReference type="Gene3D" id="3.30.40.10">
    <property type="entry name" value="Zinc/RING finger domain, C3HC4 (zinc finger)"/>
    <property type="match status" value="1"/>
</dbReference>
<keyword evidence="4" id="KW-0808">Transferase</keyword>
<evidence type="ECO:0000256" key="2">
    <source>
        <dbReference type="ARBA" id="ARBA00004718"/>
    </source>
</evidence>
<dbReference type="InterPro" id="IPR013083">
    <property type="entry name" value="Znf_RING/FYVE/PHD"/>
</dbReference>
<keyword evidence="6 10" id="KW-0863">Zinc-finger</keyword>
<feature type="region of interest" description="Disordered" evidence="11">
    <location>
        <begin position="71"/>
        <end position="98"/>
    </location>
</feature>
<comment type="caution">
    <text evidence="14">The sequence shown here is derived from an EMBL/GenBank/DDBJ whole genome shotgun (WGS) entry which is preliminary data.</text>
</comment>
<protein>
    <submittedName>
        <fullName evidence="14">Uncharacterized protein</fullName>
    </submittedName>
</protein>
<dbReference type="SMART" id="SM00513">
    <property type="entry name" value="SAP"/>
    <property type="match status" value="1"/>
</dbReference>
<dbReference type="Pfam" id="PF02891">
    <property type="entry name" value="zf-MIZ"/>
    <property type="match status" value="1"/>
</dbReference>
<feature type="compositionally biased region" description="Polar residues" evidence="11">
    <location>
        <begin position="71"/>
        <end position="82"/>
    </location>
</feature>
<accession>A0A7J6NVN2</accession>
<evidence type="ECO:0000256" key="4">
    <source>
        <dbReference type="ARBA" id="ARBA00022679"/>
    </source>
</evidence>
<dbReference type="AlphaFoldDB" id="A0A7J6NVN2"/>
<comment type="subcellular location">
    <subcellularLocation>
        <location evidence="1">Nucleus</location>
    </subcellularLocation>
</comment>
<dbReference type="GO" id="GO:0016925">
    <property type="term" value="P:protein sumoylation"/>
    <property type="evidence" value="ECO:0007669"/>
    <property type="project" value="UniProtKB-UniPathway"/>
</dbReference>
<evidence type="ECO:0000313" key="14">
    <source>
        <dbReference type="EMBL" id="KAF4687626.1"/>
    </source>
</evidence>
<sequence length="498" mass="54740">MGPASASEIATTLQGLPSFTVNKLKDYRRHMRLKVTGRKAELVERIRAAVEQNPDLLTAALVWPPLLLPTGQKNSSKGNTSHAAPAGRRPKGIDNSRPNVDTACGMEAIRDPAIEAAFARMDPFWPLASTDNGVHYGPFHNGIFGLWRIASAGTFETHVSIPERCYSLVAGARVWARMIAIPSNMATYSEANHDNSTPGNISLQHVWPYSFLLEFDDGAGIKVSPPEHLRKRRDCPLILPIAYRLIRPQHGDCAVGPEINPPSAASKLHYVLAIVMCMPKDPSALLAEVPIENVRLSASRMRSILSRRQDEDDLQISGSSDEVDAETRSLRLTCPLSYMRMENPARGRDCSHIQCFDLEWFIRAQKMMGAFNNRWKCAICDTVLRPDAMLIDGYILGILRSTEDSQAEEVFVTKATAEWSVNPPATDEEQSAAFKDTRDSDGCCSFSTASTRSSAVDGQEDRVGKESPLTRPRIGRPVRISTPVCLSSGPVSKTVPST</sequence>
<evidence type="ECO:0000256" key="9">
    <source>
        <dbReference type="ARBA" id="ARBA00023242"/>
    </source>
</evidence>
<dbReference type="GO" id="GO:0005634">
    <property type="term" value="C:nucleus"/>
    <property type="evidence" value="ECO:0007669"/>
    <property type="project" value="UniProtKB-SubCell"/>
</dbReference>
<dbReference type="GO" id="GO:0000785">
    <property type="term" value="C:chromatin"/>
    <property type="evidence" value="ECO:0007669"/>
    <property type="project" value="TreeGrafter"/>
</dbReference>
<evidence type="ECO:0000259" key="13">
    <source>
        <dbReference type="PROSITE" id="PS51044"/>
    </source>
</evidence>
<dbReference type="CDD" id="cd16650">
    <property type="entry name" value="SP-RING_PIAS-like"/>
    <property type="match status" value="1"/>
</dbReference>
<evidence type="ECO:0000256" key="1">
    <source>
        <dbReference type="ARBA" id="ARBA00004123"/>
    </source>
</evidence>
<dbReference type="PROSITE" id="PS50800">
    <property type="entry name" value="SAP"/>
    <property type="match status" value="1"/>
</dbReference>